<dbReference type="InterPro" id="IPR051085">
    <property type="entry name" value="MB_O-acyltransferase"/>
</dbReference>
<proteinExistence type="inferred from homology"/>
<dbReference type="PIRSF" id="PIRSF500217">
    <property type="entry name" value="AlgI"/>
    <property type="match status" value="1"/>
</dbReference>
<accession>A0ABT0V2T3</accession>
<evidence type="ECO:0000256" key="9">
    <source>
        <dbReference type="ARBA" id="ARBA00022989"/>
    </source>
</evidence>
<dbReference type="InterPro" id="IPR028362">
    <property type="entry name" value="AlgI"/>
</dbReference>
<evidence type="ECO:0000256" key="5">
    <source>
        <dbReference type="ARBA" id="ARBA00022475"/>
    </source>
</evidence>
<reference evidence="15 16" key="1">
    <citation type="submission" date="2022-06" db="EMBL/GenBank/DDBJ databases">
        <authorList>
            <person name="Sun Q."/>
        </authorList>
    </citation>
    <scope>NUCLEOTIDE SEQUENCE [LARGE SCALE GENOMIC DNA]</scope>
    <source>
        <strain evidence="15 16">S153</strain>
    </source>
</reference>
<keyword evidence="7 14" id="KW-0812">Transmembrane</keyword>
<comment type="caution">
    <text evidence="15">The sequence shown here is derived from an EMBL/GenBank/DDBJ whole genome shotgun (WGS) entry which is preliminary data.</text>
</comment>
<keyword evidence="10 13" id="KW-0472">Membrane</keyword>
<evidence type="ECO:0000256" key="4">
    <source>
        <dbReference type="ARBA" id="ARBA00016084"/>
    </source>
</evidence>
<evidence type="ECO:0000256" key="6">
    <source>
        <dbReference type="ARBA" id="ARBA00022679"/>
    </source>
</evidence>
<feature type="transmembrane region" description="Helical" evidence="14">
    <location>
        <begin position="428"/>
        <end position="449"/>
    </location>
</feature>
<dbReference type="RefSeq" id="WP_250943911.1">
    <property type="nucleotide sequence ID" value="NZ_JAMQAY010000001.1"/>
</dbReference>
<evidence type="ECO:0000256" key="13">
    <source>
        <dbReference type="PIRNR" id="PIRNR016636"/>
    </source>
</evidence>
<keyword evidence="6 13" id="KW-0808">Transferase</keyword>
<dbReference type="EMBL" id="JAMQAY010000001">
    <property type="protein sequence ID" value="MCM2400142.1"/>
    <property type="molecule type" value="Genomic_DNA"/>
</dbReference>
<feature type="transmembrane region" description="Helical" evidence="14">
    <location>
        <begin position="77"/>
        <end position="96"/>
    </location>
</feature>
<evidence type="ECO:0000313" key="16">
    <source>
        <dbReference type="Proteomes" id="UP001155079"/>
    </source>
</evidence>
<evidence type="ECO:0000256" key="3">
    <source>
        <dbReference type="ARBA" id="ARBA00010323"/>
    </source>
</evidence>
<evidence type="ECO:0000313" key="15">
    <source>
        <dbReference type="EMBL" id="MCM2400142.1"/>
    </source>
</evidence>
<organism evidence="15 16">
    <name type="scientific">Ciceribacter sichuanensis</name>
    <dbReference type="NCBI Taxonomy" id="2949647"/>
    <lineage>
        <taxon>Bacteria</taxon>
        <taxon>Pseudomonadati</taxon>
        <taxon>Pseudomonadota</taxon>
        <taxon>Alphaproteobacteria</taxon>
        <taxon>Hyphomicrobiales</taxon>
        <taxon>Rhizobiaceae</taxon>
        <taxon>Ciceribacter</taxon>
    </lineage>
</organism>
<keyword evidence="9 14" id="KW-1133">Transmembrane helix</keyword>
<feature type="transmembrane region" description="Helical" evidence="14">
    <location>
        <begin position="470"/>
        <end position="492"/>
    </location>
</feature>
<keyword evidence="11 13" id="KW-0012">Acyltransferase</keyword>
<comment type="similarity">
    <text evidence="3 13">Belongs to the membrane-bound acyltransferase family.</text>
</comment>
<feature type="transmembrane region" description="Helical" evidence="14">
    <location>
        <begin position="402"/>
        <end position="422"/>
    </location>
</feature>
<evidence type="ECO:0000256" key="12">
    <source>
        <dbReference type="ARBA" id="ARBA00031030"/>
    </source>
</evidence>
<protein>
    <recommendedName>
        <fullName evidence="4">Probable alginate O-acetylase AlgI</fullName>
    </recommendedName>
    <alternativeName>
        <fullName evidence="12">Alginate biosynthesis protein AlgI</fullName>
    </alternativeName>
</protein>
<gene>
    <name evidence="15" type="ORF">NBH20_03185</name>
</gene>
<feature type="transmembrane region" description="Helical" evidence="14">
    <location>
        <begin position="313"/>
        <end position="343"/>
    </location>
</feature>
<feature type="transmembrane region" description="Helical" evidence="14">
    <location>
        <begin position="363"/>
        <end position="381"/>
    </location>
</feature>
<comment type="subcellular location">
    <subcellularLocation>
        <location evidence="1">Cell membrane</location>
        <topology evidence="1">Multi-pass membrane protein</topology>
    </subcellularLocation>
</comment>
<dbReference type="PIRSF" id="PIRSF016636">
    <property type="entry name" value="AlgI_DltB"/>
    <property type="match status" value="1"/>
</dbReference>
<dbReference type="Pfam" id="PF03062">
    <property type="entry name" value="MBOAT"/>
    <property type="match status" value="1"/>
</dbReference>
<evidence type="ECO:0000256" key="7">
    <source>
        <dbReference type="ARBA" id="ARBA00022692"/>
    </source>
</evidence>
<sequence>MLFVSSEFLFVFLPVVLLATAIALRSVSPEAGTTVLALGSLFFYTWWKLSGLLILAISVGVNYMVARQIESTGERRYKLRFLVAGVILNLVLLGYFKYRNFFVENFLSMFGDHAHLGQVVPPLAISFYTFQQIAFLVDTYHAKMNRTKFRHYLLSVSFFPHLIAGPLLHYRDIIQQFETRFKVDLGTIAMGLPVFIMGMAKKLVIADPIAQVINPIFVKAEAQPLEFLEGWAAALGYTAQLYFDFSGYSDMAIGLGLMFGIALPVNFLSPYKSTSIIEFWRRWHITLSSFLRDYLYIPLGGGRYGSVRRYANLLTVMILGGLWHGAAWTFVLWGALHGAMLVINHIWRHLVSTRYPVINERLWFLYGAVTFLMVVLGWVLFRAESLQGAMNIVSSMMRPHDISLPYGVALALGTDPGIGIFGDRGMSIGDLVIFMTFGGVAFVIAWFLPNTSEIFGLRGNSISAEGFRTGWGRAALAGVLLCLSMFGIFSAVPSEFLYFRF</sequence>
<feature type="transmembrane region" description="Helical" evidence="14">
    <location>
        <begin position="149"/>
        <end position="168"/>
    </location>
</feature>
<evidence type="ECO:0000256" key="10">
    <source>
        <dbReference type="ARBA" id="ARBA00023136"/>
    </source>
</evidence>
<keyword evidence="8" id="KW-0016">Alginate biosynthesis</keyword>
<dbReference type="Proteomes" id="UP001155079">
    <property type="component" value="Unassembled WGS sequence"/>
</dbReference>
<evidence type="ECO:0000256" key="11">
    <source>
        <dbReference type="ARBA" id="ARBA00023315"/>
    </source>
</evidence>
<evidence type="ECO:0000256" key="14">
    <source>
        <dbReference type="SAM" id="Phobius"/>
    </source>
</evidence>
<feature type="transmembrane region" description="Helical" evidence="14">
    <location>
        <begin position="47"/>
        <end position="65"/>
    </location>
</feature>
<comment type="pathway">
    <text evidence="2">Glycan biosynthesis; alginate biosynthesis.</text>
</comment>
<dbReference type="PANTHER" id="PTHR13285:SF23">
    <property type="entry name" value="TEICHOIC ACID D-ALANYLTRANSFERASE"/>
    <property type="match status" value="1"/>
</dbReference>
<feature type="transmembrane region" description="Helical" evidence="14">
    <location>
        <begin position="116"/>
        <end position="137"/>
    </location>
</feature>
<keyword evidence="5 13" id="KW-1003">Cell membrane</keyword>
<evidence type="ECO:0000256" key="8">
    <source>
        <dbReference type="ARBA" id="ARBA00022841"/>
    </source>
</evidence>
<dbReference type="InterPro" id="IPR024194">
    <property type="entry name" value="Ac/AlaTfrase_AlgI/DltB"/>
</dbReference>
<evidence type="ECO:0000256" key="2">
    <source>
        <dbReference type="ARBA" id="ARBA00005182"/>
    </source>
</evidence>
<feature type="transmembrane region" description="Helical" evidence="14">
    <location>
        <begin position="251"/>
        <end position="271"/>
    </location>
</feature>
<dbReference type="InterPro" id="IPR004299">
    <property type="entry name" value="MBOAT_fam"/>
</dbReference>
<evidence type="ECO:0000256" key="1">
    <source>
        <dbReference type="ARBA" id="ARBA00004651"/>
    </source>
</evidence>
<dbReference type="PANTHER" id="PTHR13285">
    <property type="entry name" value="ACYLTRANSFERASE"/>
    <property type="match status" value="1"/>
</dbReference>
<keyword evidence="16" id="KW-1185">Reference proteome</keyword>
<name>A0ABT0V2T3_9HYPH</name>